<dbReference type="PROSITE" id="PS51257">
    <property type="entry name" value="PROKAR_LIPOPROTEIN"/>
    <property type="match status" value="1"/>
</dbReference>
<dbReference type="EMBL" id="JBHUHZ010000002">
    <property type="protein sequence ID" value="MFD2163102.1"/>
    <property type="molecule type" value="Genomic_DNA"/>
</dbReference>
<name>A0ABW4ZNP0_9SPHI</name>
<sequence>MKNIIFILLSSLALFSACKKDSETEATAALSEVTFSVSAFSEEIVPFQKSGAGIASTADSLRKYTDSIFYFAYQDQTYNLVKTGVQAKTDPNYGTITEKLPPGSYVVYFIATKGSINWLDETNINTANIGPVSGVWKDLFARSARFTVGSTPIQQTVNLSRQIGGIELKLLDSIPANASYLTLTTNNDATRMSVTLNVHSYGPMSQTFSLQPHIGKTNTRFFLYSYNREGSLEIKAYDASHQLIAQKSVAVNAFTNGISYVSGRLFTPNNVSFHITVDPVWNTPRTPITF</sequence>
<dbReference type="Proteomes" id="UP001597387">
    <property type="component" value="Unassembled WGS sequence"/>
</dbReference>
<proteinExistence type="predicted"/>
<dbReference type="RefSeq" id="WP_255901419.1">
    <property type="nucleotide sequence ID" value="NZ_JAFMZO010000002.1"/>
</dbReference>
<gene>
    <name evidence="1" type="ORF">ACFSJU_11920</name>
</gene>
<evidence type="ECO:0008006" key="3">
    <source>
        <dbReference type="Google" id="ProtNLM"/>
    </source>
</evidence>
<evidence type="ECO:0000313" key="1">
    <source>
        <dbReference type="EMBL" id="MFD2163102.1"/>
    </source>
</evidence>
<comment type="caution">
    <text evidence="1">The sequence shown here is derived from an EMBL/GenBank/DDBJ whole genome shotgun (WGS) entry which is preliminary data.</text>
</comment>
<reference evidence="2" key="1">
    <citation type="journal article" date="2019" name="Int. J. Syst. Evol. Microbiol.">
        <title>The Global Catalogue of Microorganisms (GCM) 10K type strain sequencing project: providing services to taxonomists for standard genome sequencing and annotation.</title>
        <authorList>
            <consortium name="The Broad Institute Genomics Platform"/>
            <consortium name="The Broad Institute Genome Sequencing Center for Infectious Disease"/>
            <person name="Wu L."/>
            <person name="Ma J."/>
        </authorList>
    </citation>
    <scope>NUCLEOTIDE SEQUENCE [LARGE SCALE GENOMIC DNA]</scope>
    <source>
        <strain evidence="2">KCTC 42217</strain>
    </source>
</reference>
<organism evidence="1 2">
    <name type="scientific">Paradesertivirga mongoliensis</name>
    <dbReference type="NCBI Taxonomy" id="2100740"/>
    <lineage>
        <taxon>Bacteria</taxon>
        <taxon>Pseudomonadati</taxon>
        <taxon>Bacteroidota</taxon>
        <taxon>Sphingobacteriia</taxon>
        <taxon>Sphingobacteriales</taxon>
        <taxon>Sphingobacteriaceae</taxon>
        <taxon>Paradesertivirga</taxon>
    </lineage>
</organism>
<accession>A0ABW4ZNP0</accession>
<protein>
    <recommendedName>
        <fullName evidence="3">Fimbrillin-A associated anchor protein Mfa1 and Mfa2</fullName>
    </recommendedName>
</protein>
<evidence type="ECO:0000313" key="2">
    <source>
        <dbReference type="Proteomes" id="UP001597387"/>
    </source>
</evidence>
<keyword evidence="2" id="KW-1185">Reference proteome</keyword>